<protein>
    <submittedName>
        <fullName evidence="2">Uncharacterized protein</fullName>
    </submittedName>
</protein>
<comment type="caution">
    <text evidence="2">The sequence shown here is derived from an EMBL/GenBank/DDBJ whole genome shotgun (WGS) entry which is preliminary data.</text>
</comment>
<keyword evidence="3" id="KW-1185">Reference proteome</keyword>
<reference evidence="2" key="1">
    <citation type="submission" date="2013-11" db="EMBL/GenBank/DDBJ databases">
        <title>Draft genome sequence of the broad-host-range Rhizobium sp. LPU83 strain, a member of the low-genetic diversity Oregon-like Rhizobium sp. group.</title>
        <authorList>
            <person name="Wibberg D."/>
            <person name="Puehler A."/>
            <person name="Schlueter A."/>
        </authorList>
    </citation>
    <scope>NUCLEOTIDE SEQUENCE [LARGE SCALE GENOMIC DNA]</scope>
    <source>
        <strain evidence="2">LPU83</strain>
        <plasmid evidence="2">pLPU83b</plasmid>
    </source>
</reference>
<organism evidence="2 3">
    <name type="scientific">Rhizobium favelukesii</name>
    <dbReference type="NCBI Taxonomy" id="348824"/>
    <lineage>
        <taxon>Bacteria</taxon>
        <taxon>Pseudomonadati</taxon>
        <taxon>Pseudomonadota</taxon>
        <taxon>Alphaproteobacteria</taxon>
        <taxon>Hyphomicrobiales</taxon>
        <taxon>Rhizobiaceae</taxon>
        <taxon>Rhizobium/Agrobacterium group</taxon>
        <taxon>Rhizobium</taxon>
    </lineage>
</organism>
<evidence type="ECO:0000313" key="2">
    <source>
        <dbReference type="EMBL" id="CDM60095.1"/>
    </source>
</evidence>
<dbReference type="AlphaFoldDB" id="W6RI97"/>
<dbReference type="Proteomes" id="UP000019443">
    <property type="component" value="Unassembled WGS sequence"/>
</dbReference>
<dbReference type="RefSeq" id="WP_162392062.1">
    <property type="nucleotide sequence ID" value="NZ_ATTO01000074.1"/>
</dbReference>
<feature type="compositionally biased region" description="Polar residues" evidence="1">
    <location>
        <begin position="7"/>
        <end position="21"/>
    </location>
</feature>
<feature type="region of interest" description="Disordered" evidence="1">
    <location>
        <begin position="1"/>
        <end position="22"/>
    </location>
</feature>
<gene>
    <name evidence="2" type="ORF">LPU83_pLPU83b_0096</name>
</gene>
<proteinExistence type="predicted"/>
<sequence>MKRSALTFGSESAARSRSMPATRSRPRLIETFGCYTQFLLLRFKNGQVLSKLLVGGAERPRIMIDGPFEARKRPHPLREPVLRGSWRQTLFPARPPACVAAPLSCAAPGAALSVRPAKHAALLRLGPLRPFLGLLMAA</sequence>
<dbReference type="EMBL" id="CBYB010000006">
    <property type="protein sequence ID" value="CDM60095.1"/>
    <property type="molecule type" value="Genomic_DNA"/>
</dbReference>
<evidence type="ECO:0000313" key="3">
    <source>
        <dbReference type="Proteomes" id="UP000019443"/>
    </source>
</evidence>
<keyword evidence="2" id="KW-0614">Plasmid</keyword>
<geneLocation type="plasmid" evidence="2">
    <name>pLPU83b</name>
</geneLocation>
<evidence type="ECO:0000256" key="1">
    <source>
        <dbReference type="SAM" id="MobiDB-lite"/>
    </source>
</evidence>
<name>W6RI97_9HYPH</name>
<accession>W6RI97</accession>